<dbReference type="Gene3D" id="2.60.40.10">
    <property type="entry name" value="Immunoglobulins"/>
    <property type="match status" value="1"/>
</dbReference>
<dbReference type="InterPro" id="IPR013098">
    <property type="entry name" value="Ig_I-set"/>
</dbReference>
<dbReference type="PANTHER" id="PTHR12231">
    <property type="entry name" value="CTX-RELATED TYPE I TRANSMEMBRANE PROTEIN"/>
    <property type="match status" value="1"/>
</dbReference>
<sequence length="222" mass="24556">MSVVRVAWQTLEIFVQLLLSFQGRTGSTKNDAVGWAEKGSSILRRLSESTRPQIKTCSQLLCAANFEGHPLKIWEMEYQTALNRPFKVGPVNFKSLQGCDPFDGEVLTLMNVQRTDMGAYLCIASNVHPLTRVSNQLVAAPITSDVHVQCYVEASPKAMNHWMRDNGKHFSQESGLAGAALMNLTILDLDKRDFGGYICTSSNALGKAEGVVRLQGFYNLLK</sequence>
<evidence type="ECO:0000256" key="1">
    <source>
        <dbReference type="ARBA" id="ARBA00022737"/>
    </source>
</evidence>
<evidence type="ECO:0000256" key="3">
    <source>
        <dbReference type="ARBA" id="ARBA00023319"/>
    </source>
</evidence>
<dbReference type="PANTHER" id="PTHR12231:SF265">
    <property type="entry name" value="DPR-INTERACTING PROTEIN LAMBDA"/>
    <property type="match status" value="1"/>
</dbReference>
<comment type="caution">
    <text evidence="6">The sequence shown here is derived from an EMBL/GenBank/DDBJ whole genome shotgun (WGS) entry which is preliminary data.</text>
</comment>
<dbReference type="AlphaFoldDB" id="A0AAV8YMT6"/>
<organism evidence="6 7">
    <name type="scientific">Aromia moschata</name>
    <dbReference type="NCBI Taxonomy" id="1265417"/>
    <lineage>
        <taxon>Eukaryota</taxon>
        <taxon>Metazoa</taxon>
        <taxon>Ecdysozoa</taxon>
        <taxon>Arthropoda</taxon>
        <taxon>Hexapoda</taxon>
        <taxon>Insecta</taxon>
        <taxon>Pterygota</taxon>
        <taxon>Neoptera</taxon>
        <taxon>Endopterygota</taxon>
        <taxon>Coleoptera</taxon>
        <taxon>Polyphaga</taxon>
        <taxon>Cucujiformia</taxon>
        <taxon>Chrysomeloidea</taxon>
        <taxon>Cerambycidae</taxon>
        <taxon>Cerambycinae</taxon>
        <taxon>Callichromatini</taxon>
        <taxon>Aromia</taxon>
    </lineage>
</organism>
<proteinExistence type="predicted"/>
<feature type="signal peptide" evidence="4">
    <location>
        <begin position="1"/>
        <end position="27"/>
    </location>
</feature>
<gene>
    <name evidence="6" type="ORF">NQ318_015802</name>
</gene>
<dbReference type="InterPro" id="IPR013783">
    <property type="entry name" value="Ig-like_fold"/>
</dbReference>
<name>A0AAV8YMT6_9CUCU</name>
<protein>
    <recommendedName>
        <fullName evidence="5">Ig-like domain-containing protein</fullName>
    </recommendedName>
</protein>
<reference evidence="6" key="1">
    <citation type="journal article" date="2023" name="Insect Mol. Biol.">
        <title>Genome sequencing provides insights into the evolution of gene families encoding plant cell wall-degrading enzymes in longhorned beetles.</title>
        <authorList>
            <person name="Shin N.R."/>
            <person name="Okamura Y."/>
            <person name="Kirsch R."/>
            <person name="Pauchet Y."/>
        </authorList>
    </citation>
    <scope>NUCLEOTIDE SEQUENCE</scope>
    <source>
        <strain evidence="6">AMC_N1</strain>
    </source>
</reference>
<dbReference type="InterPro" id="IPR036179">
    <property type="entry name" value="Ig-like_dom_sf"/>
</dbReference>
<accession>A0AAV8YMT6</accession>
<feature type="chain" id="PRO_5043698411" description="Ig-like domain-containing protein" evidence="4">
    <location>
        <begin position="28"/>
        <end position="222"/>
    </location>
</feature>
<dbReference type="GO" id="GO:0043005">
    <property type="term" value="C:neuron projection"/>
    <property type="evidence" value="ECO:0007669"/>
    <property type="project" value="TreeGrafter"/>
</dbReference>
<keyword evidence="3" id="KW-0393">Immunoglobulin domain</keyword>
<dbReference type="EMBL" id="JAPWTK010000058">
    <property type="protein sequence ID" value="KAJ8953224.1"/>
    <property type="molecule type" value="Genomic_DNA"/>
</dbReference>
<feature type="domain" description="Ig-like" evidence="5">
    <location>
        <begin position="129"/>
        <end position="215"/>
    </location>
</feature>
<evidence type="ECO:0000313" key="6">
    <source>
        <dbReference type="EMBL" id="KAJ8953224.1"/>
    </source>
</evidence>
<keyword evidence="7" id="KW-1185">Reference proteome</keyword>
<evidence type="ECO:0000256" key="2">
    <source>
        <dbReference type="ARBA" id="ARBA00023157"/>
    </source>
</evidence>
<evidence type="ECO:0000259" key="5">
    <source>
        <dbReference type="PROSITE" id="PS50835"/>
    </source>
</evidence>
<evidence type="ECO:0000313" key="7">
    <source>
        <dbReference type="Proteomes" id="UP001162162"/>
    </source>
</evidence>
<keyword evidence="4" id="KW-0732">Signal</keyword>
<dbReference type="InterPro" id="IPR007110">
    <property type="entry name" value="Ig-like_dom"/>
</dbReference>
<dbReference type="SUPFAM" id="SSF48726">
    <property type="entry name" value="Immunoglobulin"/>
    <property type="match status" value="2"/>
</dbReference>
<dbReference type="Pfam" id="PF07679">
    <property type="entry name" value="I-set"/>
    <property type="match status" value="1"/>
</dbReference>
<evidence type="ECO:0000256" key="4">
    <source>
        <dbReference type="SAM" id="SignalP"/>
    </source>
</evidence>
<dbReference type="InterPro" id="IPR051170">
    <property type="entry name" value="Neural/epithelial_adhesion"/>
</dbReference>
<keyword evidence="2" id="KW-1015">Disulfide bond</keyword>
<dbReference type="Proteomes" id="UP001162162">
    <property type="component" value="Unassembled WGS sequence"/>
</dbReference>
<keyword evidence="1" id="KW-0677">Repeat</keyword>
<dbReference type="PROSITE" id="PS50835">
    <property type="entry name" value="IG_LIKE"/>
    <property type="match status" value="1"/>
</dbReference>